<proteinExistence type="predicted"/>
<dbReference type="InterPro" id="IPR024983">
    <property type="entry name" value="CHAT_dom"/>
</dbReference>
<evidence type="ECO:0000313" key="2">
    <source>
        <dbReference type="EMBL" id="KAF2185927.1"/>
    </source>
</evidence>
<dbReference type="Proteomes" id="UP000800200">
    <property type="component" value="Unassembled WGS sequence"/>
</dbReference>
<dbReference type="EMBL" id="ML994632">
    <property type="protein sequence ID" value="KAF2185927.1"/>
    <property type="molecule type" value="Genomic_DNA"/>
</dbReference>
<dbReference type="OrthoDB" id="9991317at2759"/>
<dbReference type="AlphaFoldDB" id="A0A6A6E1U2"/>
<protein>
    <submittedName>
        <fullName evidence="2">TPR-like protein</fullName>
    </submittedName>
</protein>
<accession>A0A6A6E1U2</accession>
<sequence length="810" mass="90584">MHYAVLKIKLFQRWGRIEDLEEAIEKGKHAMAETREEHKAYTERLNNLGIMLESRYMRTGNMEDLEEAIRVARQTVDVTPKDHPDLAAWLNNLGSKLVRRYERTGKMGDLEEAIRVARQAVDVTPEGYPHLAGFLNNLGIKLRSRYERMGKMEDLEEAIRVVRQAVDATPEDHPDLAALLNTLGNILGSRYERTEKIEDLEEAIRVARRAIGRLNNLGNKLDLEEAIRVARRAIGVTPEDHPDLAGRLNNLGIQLESRYEHTEKMEDLEEAIRVARQAVDVTPEDHLDLAGFLNNLGIKLGSRYERMGNMEDLEEAIRVTHYAWKCENATPFIRIRASTQAIRLLQMKAISMLPYYVVSHFSGLATTACSLALQTGKGPEAALEVLEQGRGVILSILMDDRSDTSELKAAYPLLCAQYESLCLEVNKSTKDIMDDRIRRSASASRREAIAKLEQCFHKGLTAKQMQSCSAEGSVIVVNVTDLRSDAIIVTADASSKAQDWVNQDLTAPLKNGNNKAYCQFLLWLWHGCVRPVLDELQLYAQPSADNLPRVWWIGTGIASSFPFHSAGDISNRPKESTCYRIISSYTPTFKALRYAQDRARTTTLSRRDSWKPVVVTMPKTPSAGDLPGTTAESSEVIAAMGLSLSKGLPMEHPNVASTLVQLQKCNIAHFACHGVSDPDDPSRSGLILQTVGTDTEEPRQDILSAEIAYLSACSTAQNRVVRLSDEVLHVVSGFQIAGFRHVVGCLWPSDDSVCIDVAKLFYSELFRNGTARYNDRAVALALHKAVVKVRESDNYCKRPLRWAQYVHFGA</sequence>
<dbReference type="Pfam" id="PF12770">
    <property type="entry name" value="CHAT"/>
    <property type="match status" value="1"/>
</dbReference>
<evidence type="ECO:0000259" key="1">
    <source>
        <dbReference type="Pfam" id="PF12770"/>
    </source>
</evidence>
<organism evidence="2 3">
    <name type="scientific">Zopfia rhizophila CBS 207.26</name>
    <dbReference type="NCBI Taxonomy" id="1314779"/>
    <lineage>
        <taxon>Eukaryota</taxon>
        <taxon>Fungi</taxon>
        <taxon>Dikarya</taxon>
        <taxon>Ascomycota</taxon>
        <taxon>Pezizomycotina</taxon>
        <taxon>Dothideomycetes</taxon>
        <taxon>Dothideomycetes incertae sedis</taxon>
        <taxon>Zopfiaceae</taxon>
        <taxon>Zopfia</taxon>
    </lineage>
</organism>
<evidence type="ECO:0000313" key="3">
    <source>
        <dbReference type="Proteomes" id="UP000800200"/>
    </source>
</evidence>
<reference evidence="2" key="1">
    <citation type="journal article" date="2020" name="Stud. Mycol.">
        <title>101 Dothideomycetes genomes: a test case for predicting lifestyles and emergence of pathogens.</title>
        <authorList>
            <person name="Haridas S."/>
            <person name="Albert R."/>
            <person name="Binder M."/>
            <person name="Bloem J."/>
            <person name="Labutti K."/>
            <person name="Salamov A."/>
            <person name="Andreopoulos B."/>
            <person name="Baker S."/>
            <person name="Barry K."/>
            <person name="Bills G."/>
            <person name="Bluhm B."/>
            <person name="Cannon C."/>
            <person name="Castanera R."/>
            <person name="Culley D."/>
            <person name="Daum C."/>
            <person name="Ezra D."/>
            <person name="Gonzalez J."/>
            <person name="Henrissat B."/>
            <person name="Kuo A."/>
            <person name="Liang C."/>
            <person name="Lipzen A."/>
            <person name="Lutzoni F."/>
            <person name="Magnuson J."/>
            <person name="Mondo S."/>
            <person name="Nolan M."/>
            <person name="Ohm R."/>
            <person name="Pangilinan J."/>
            <person name="Park H.-J."/>
            <person name="Ramirez L."/>
            <person name="Alfaro M."/>
            <person name="Sun H."/>
            <person name="Tritt A."/>
            <person name="Yoshinaga Y."/>
            <person name="Zwiers L.-H."/>
            <person name="Turgeon B."/>
            <person name="Goodwin S."/>
            <person name="Spatafora J."/>
            <person name="Crous P."/>
            <person name="Grigoriev I."/>
        </authorList>
    </citation>
    <scope>NUCLEOTIDE SEQUENCE</scope>
    <source>
        <strain evidence="2">CBS 207.26</strain>
    </source>
</reference>
<gene>
    <name evidence="2" type="ORF">K469DRAFT_726623</name>
</gene>
<dbReference type="PANTHER" id="PTHR19959">
    <property type="entry name" value="KINESIN LIGHT CHAIN"/>
    <property type="match status" value="1"/>
</dbReference>
<name>A0A6A6E1U2_9PEZI</name>
<dbReference type="SUPFAM" id="SSF48452">
    <property type="entry name" value="TPR-like"/>
    <property type="match status" value="1"/>
</dbReference>
<feature type="domain" description="CHAT" evidence="1">
    <location>
        <begin position="523"/>
        <end position="809"/>
    </location>
</feature>
<dbReference type="Pfam" id="PF13374">
    <property type="entry name" value="TPR_10"/>
    <property type="match status" value="4"/>
</dbReference>
<dbReference type="PANTHER" id="PTHR19959:SF119">
    <property type="entry name" value="FUNGAL LIPASE-LIKE DOMAIN-CONTAINING PROTEIN"/>
    <property type="match status" value="1"/>
</dbReference>
<dbReference type="InterPro" id="IPR011990">
    <property type="entry name" value="TPR-like_helical_dom_sf"/>
</dbReference>
<dbReference type="Gene3D" id="1.25.40.10">
    <property type="entry name" value="Tetratricopeptide repeat domain"/>
    <property type="match status" value="2"/>
</dbReference>
<keyword evidence="3" id="KW-1185">Reference proteome</keyword>